<evidence type="ECO:0000313" key="5">
    <source>
        <dbReference type="Proteomes" id="UP000301475"/>
    </source>
</evidence>
<dbReference type="RefSeq" id="WP_138156141.1">
    <property type="nucleotide sequence ID" value="NZ_CP039381.1"/>
</dbReference>
<dbReference type="InterPro" id="IPR017853">
    <property type="entry name" value="GH"/>
</dbReference>
<reference evidence="4 5" key="1">
    <citation type="submission" date="2019-04" db="EMBL/GenBank/DDBJ databases">
        <authorList>
            <person name="Embree M."/>
            <person name="Gaffney J.R."/>
        </authorList>
    </citation>
    <scope>NUCLEOTIDE SEQUENCE [LARGE SCALE GENOMIC DNA]</scope>
    <source>
        <strain evidence="4 5">JE7A12</strain>
    </source>
</reference>
<feature type="domain" description="Dockerin" evidence="3">
    <location>
        <begin position="44"/>
        <end position="110"/>
    </location>
</feature>
<dbReference type="InterPro" id="IPR006047">
    <property type="entry name" value="GH13_cat_dom"/>
</dbReference>
<dbReference type="PROSITE" id="PS51766">
    <property type="entry name" value="DOCKERIN"/>
    <property type="match status" value="1"/>
</dbReference>
<comment type="similarity">
    <text evidence="1">Belongs to the glycosyl hydrolase 13 family.</text>
</comment>
<dbReference type="InterPro" id="IPR045857">
    <property type="entry name" value="O16G_dom_2"/>
</dbReference>
<gene>
    <name evidence="4" type="ORF">E5Z56_01070</name>
</gene>
<dbReference type="SUPFAM" id="SSF63446">
    <property type="entry name" value="Type I dockerin domain"/>
    <property type="match status" value="1"/>
</dbReference>
<dbReference type="Gene3D" id="3.90.400.10">
    <property type="entry name" value="Oligo-1,6-glucosidase, Domain 2"/>
    <property type="match status" value="1"/>
</dbReference>
<feature type="signal peptide" evidence="2">
    <location>
        <begin position="1"/>
        <end position="20"/>
    </location>
</feature>
<dbReference type="Pfam" id="PF00128">
    <property type="entry name" value="Alpha-amylase"/>
    <property type="match status" value="1"/>
</dbReference>
<dbReference type="InterPro" id="IPR002105">
    <property type="entry name" value="Dockerin_1_rpt"/>
</dbReference>
<dbReference type="GO" id="GO:0004556">
    <property type="term" value="F:alpha-amylase activity"/>
    <property type="evidence" value="ECO:0007669"/>
    <property type="project" value="TreeGrafter"/>
</dbReference>
<dbReference type="Pfam" id="PF00404">
    <property type="entry name" value="Dockerin_1"/>
    <property type="match status" value="1"/>
</dbReference>
<proteinExistence type="inferred from homology"/>
<evidence type="ECO:0000259" key="3">
    <source>
        <dbReference type="PROSITE" id="PS51766"/>
    </source>
</evidence>
<protein>
    <recommendedName>
        <fullName evidence="3">Dockerin domain-containing protein</fullName>
    </recommendedName>
</protein>
<dbReference type="Gene3D" id="3.20.20.80">
    <property type="entry name" value="Glycosidases"/>
    <property type="match status" value="1"/>
</dbReference>
<dbReference type="OrthoDB" id="9805159at2"/>
<dbReference type="CDD" id="cd14256">
    <property type="entry name" value="Dockerin_I"/>
    <property type="match status" value="1"/>
</dbReference>
<keyword evidence="2" id="KW-0732">Signal</keyword>
<accession>A0A4V1G4V5</accession>
<dbReference type="InterPro" id="IPR016134">
    <property type="entry name" value="Dockerin_dom"/>
</dbReference>
<name>A0A4V1G4V5_9FIRM</name>
<evidence type="ECO:0000313" key="4">
    <source>
        <dbReference type="EMBL" id="QCT06043.1"/>
    </source>
</evidence>
<sequence length="642" mass="72347">MSKKLISILLSLAMVAGASATVSVNADENKTTTDQTKDTTSTVDVNKFGDADGNNKINVKDTTAIQKYLNKSIDSIDETYADVNEDGKIDVKDATIIQKYITKKISTFAAKADNDWRTSSVGYELFVRSFYDSDGDGCGDFRGVAEKVDYLKSLGVNVVWLMPFNKTSSYHGYDVTDYNDVCDDYGTMDDFNYMLDTLHDNGIKVVMDLVINHTSNQHQWFKDSIKKSGKYKDYYIWNDGSQPIPSVQTSLWTWSAMRGARYYSCFNGNMPDLNYQNKDVWDDIDSVADYWLDKGIDGFRLDAAMHIDDTINAAKQHVDEKEGSVTHEWWQHFENHVKEKDPNAFCIGEVWPETTMETTQAKFFADLDSDFDFYNRSEIKSMAIGGQINIAKDNQTYNNKIKGYADQTPNVSKTTINSVMLSNHDINRIAYDVSQKNSDKEVSTARIKLAASVMMTIKGMPWIYYGDEIGQSGGGTSGTADPNRREAMDWYTARDGKGATKMNAVRSWSSSEKFTKANDGVSVEEQENVDGSILEHYKKLISIRNKYKIFYTGDYSTAIIKDVVKDNVKNKIYGYSVTDDSRDYSMFVIHNNQNADATFKANYDFTDELSGKTYKVGDTVTVSKISSMIVRYTGETIPLSAD</sequence>
<dbReference type="SMART" id="SM00642">
    <property type="entry name" value="Aamy"/>
    <property type="match status" value="1"/>
</dbReference>
<dbReference type="SUPFAM" id="SSF51445">
    <property type="entry name" value="(Trans)glycosidases"/>
    <property type="match status" value="1"/>
</dbReference>
<dbReference type="InterPro" id="IPR036439">
    <property type="entry name" value="Dockerin_dom_sf"/>
</dbReference>
<dbReference type="EMBL" id="CP039381">
    <property type="protein sequence ID" value="QCT06043.1"/>
    <property type="molecule type" value="Genomic_DNA"/>
</dbReference>
<keyword evidence="5" id="KW-1185">Reference proteome</keyword>
<dbReference type="PANTHER" id="PTHR10357">
    <property type="entry name" value="ALPHA-AMYLASE FAMILY MEMBER"/>
    <property type="match status" value="1"/>
</dbReference>
<dbReference type="KEGG" id="ruj:E5Z56_01070"/>
<dbReference type="GO" id="GO:0000272">
    <property type="term" value="P:polysaccharide catabolic process"/>
    <property type="evidence" value="ECO:0007669"/>
    <property type="project" value="InterPro"/>
</dbReference>
<organism evidence="4 5">
    <name type="scientific">Ruminococcus bovis</name>
    <dbReference type="NCBI Taxonomy" id="2564099"/>
    <lineage>
        <taxon>Bacteria</taxon>
        <taxon>Bacillati</taxon>
        <taxon>Bacillota</taxon>
        <taxon>Clostridia</taxon>
        <taxon>Eubacteriales</taxon>
        <taxon>Oscillospiraceae</taxon>
        <taxon>Ruminococcus</taxon>
    </lineage>
</organism>
<feature type="chain" id="PRO_5039246086" description="Dockerin domain-containing protein" evidence="2">
    <location>
        <begin position="21"/>
        <end position="642"/>
    </location>
</feature>
<dbReference type="AlphaFoldDB" id="A0A4V1G4V5"/>
<dbReference type="GO" id="GO:0009313">
    <property type="term" value="P:oligosaccharide catabolic process"/>
    <property type="evidence" value="ECO:0007669"/>
    <property type="project" value="TreeGrafter"/>
</dbReference>
<evidence type="ECO:0000256" key="1">
    <source>
        <dbReference type="ARBA" id="ARBA00008061"/>
    </source>
</evidence>
<dbReference type="Gene3D" id="1.10.1330.10">
    <property type="entry name" value="Dockerin domain"/>
    <property type="match status" value="1"/>
</dbReference>
<dbReference type="Proteomes" id="UP000301475">
    <property type="component" value="Chromosome"/>
</dbReference>
<dbReference type="PANTHER" id="PTHR10357:SF179">
    <property type="entry name" value="NEUTRAL AND BASIC AMINO ACID TRANSPORT PROTEIN RBAT"/>
    <property type="match status" value="1"/>
</dbReference>
<evidence type="ECO:0000256" key="2">
    <source>
        <dbReference type="SAM" id="SignalP"/>
    </source>
</evidence>